<accession>A0A840VZ69</accession>
<dbReference type="CDD" id="cd13520">
    <property type="entry name" value="PBP2_TAXI_TRAP"/>
    <property type="match status" value="1"/>
</dbReference>
<dbReference type="PANTHER" id="PTHR42941">
    <property type="entry name" value="SLL1037 PROTEIN"/>
    <property type="match status" value="1"/>
</dbReference>
<dbReference type="InterPro" id="IPR011852">
    <property type="entry name" value="TRAP_TAXI"/>
</dbReference>
<feature type="chain" id="PRO_5032270362" description="TAXI family TRAP transporter solute-binding subunit" evidence="1">
    <location>
        <begin position="27"/>
        <end position="350"/>
    </location>
</feature>
<proteinExistence type="predicted"/>
<dbReference type="EMBL" id="JACHDO010000001">
    <property type="protein sequence ID" value="MBB5489014.1"/>
    <property type="molecule type" value="Genomic_DNA"/>
</dbReference>
<protein>
    <recommendedName>
        <fullName evidence="4">TAXI family TRAP transporter solute-binding subunit</fullName>
    </recommendedName>
</protein>
<keyword evidence="3" id="KW-1185">Reference proteome</keyword>
<dbReference type="RefSeq" id="WP_184360568.1">
    <property type="nucleotide sequence ID" value="NZ_BAAAKM010000013.1"/>
</dbReference>
<evidence type="ECO:0008006" key="4">
    <source>
        <dbReference type="Google" id="ProtNLM"/>
    </source>
</evidence>
<evidence type="ECO:0000256" key="1">
    <source>
        <dbReference type="SAM" id="SignalP"/>
    </source>
</evidence>
<dbReference type="Proteomes" id="UP000579647">
    <property type="component" value="Unassembled WGS sequence"/>
</dbReference>
<gene>
    <name evidence="2" type="ORF">HNR07_000151</name>
</gene>
<reference evidence="2 3" key="1">
    <citation type="submission" date="2020-08" db="EMBL/GenBank/DDBJ databases">
        <title>Sequencing the genomes of 1000 actinobacteria strains.</title>
        <authorList>
            <person name="Klenk H.-P."/>
        </authorList>
    </citation>
    <scope>NUCLEOTIDE SEQUENCE [LARGE SCALE GENOMIC DNA]</scope>
    <source>
        <strain evidence="2 3">DSM 44598</strain>
    </source>
</reference>
<comment type="caution">
    <text evidence="2">The sequence shown here is derived from an EMBL/GenBank/DDBJ whole genome shotgun (WGS) entry which is preliminary data.</text>
</comment>
<keyword evidence="1" id="KW-0732">Signal</keyword>
<dbReference type="Gene3D" id="3.40.190.10">
    <property type="entry name" value="Periplasmic binding protein-like II"/>
    <property type="match status" value="2"/>
</dbReference>
<organism evidence="2 3">
    <name type="scientific">Nocardiopsis metallicus</name>
    <dbReference type="NCBI Taxonomy" id="179819"/>
    <lineage>
        <taxon>Bacteria</taxon>
        <taxon>Bacillati</taxon>
        <taxon>Actinomycetota</taxon>
        <taxon>Actinomycetes</taxon>
        <taxon>Streptosporangiales</taxon>
        <taxon>Nocardiopsidaceae</taxon>
        <taxon>Nocardiopsis</taxon>
    </lineage>
</organism>
<name>A0A840VZ69_9ACTN</name>
<evidence type="ECO:0000313" key="3">
    <source>
        <dbReference type="Proteomes" id="UP000579647"/>
    </source>
</evidence>
<dbReference type="PANTHER" id="PTHR42941:SF1">
    <property type="entry name" value="SLL1037 PROTEIN"/>
    <property type="match status" value="1"/>
</dbReference>
<dbReference type="PROSITE" id="PS51257">
    <property type="entry name" value="PROKAR_LIPOPROTEIN"/>
    <property type="match status" value="1"/>
</dbReference>
<evidence type="ECO:0000313" key="2">
    <source>
        <dbReference type="EMBL" id="MBB5489014.1"/>
    </source>
</evidence>
<dbReference type="NCBIfam" id="TIGR02122">
    <property type="entry name" value="TRAP_TAXI"/>
    <property type="match status" value="1"/>
</dbReference>
<dbReference type="SUPFAM" id="SSF53850">
    <property type="entry name" value="Periplasmic binding protein-like II"/>
    <property type="match status" value="1"/>
</dbReference>
<dbReference type="AlphaFoldDB" id="A0A840VZ69"/>
<dbReference type="Pfam" id="PF16868">
    <property type="entry name" value="NMT1_3"/>
    <property type="match status" value="1"/>
</dbReference>
<sequence>MSKGRRTARISVAIAAAGVVALSACAAPDDVEGPGSGNGDGDVEEVFLQLATGSTGGTYYPLGGEIAQLWGDNIDGLQVDTFATGASVQNLRALEGATEDEEAGAIDQSELIMSVNGVAMQAQNSTGPFADEPLASPDDLYAMGNIYPEVMQVVVRADSDIETIADLEGANVEIGPPGSGTEVAARQILEAYGLDPDSDINPFDSTFGDAATALGDGQVDAAFGILSVPAAGIMEVSASNDVRILAIDGDEAEQLIEEDPSYSPLTIDGGTYNGQDEDVVTLTQWATLYSTSALDEDLAYELTRVMYEEADSIGHDVGSQVVLETALDGLGDIEVHPGSARFFEEQGILD</sequence>
<feature type="signal peptide" evidence="1">
    <location>
        <begin position="1"/>
        <end position="26"/>
    </location>
</feature>